<dbReference type="InterPro" id="IPR035093">
    <property type="entry name" value="RelE/ParE_toxin_dom_sf"/>
</dbReference>
<gene>
    <name evidence="3" type="ORF">SAMN04487987_11422</name>
</gene>
<dbReference type="RefSeq" id="WP_092853899.1">
    <property type="nucleotide sequence ID" value="NZ_FOMI01000014.1"/>
</dbReference>
<evidence type="ECO:0000256" key="2">
    <source>
        <dbReference type="PIRNR" id="PIRNR029218"/>
    </source>
</evidence>
<accession>A0A1I1S7J5</accession>
<evidence type="ECO:0000256" key="1">
    <source>
        <dbReference type="ARBA" id="ARBA00022649"/>
    </source>
</evidence>
<protein>
    <recommendedName>
        <fullName evidence="2">Toxin</fullName>
    </recommendedName>
</protein>
<comment type="similarity">
    <text evidence="2">Belongs to the RelE toxin family.</text>
</comment>
<dbReference type="InterPro" id="IPR007712">
    <property type="entry name" value="RelE/ParE_toxin"/>
</dbReference>
<dbReference type="Gene3D" id="3.30.2310.20">
    <property type="entry name" value="RelE-like"/>
    <property type="match status" value="1"/>
</dbReference>
<name>A0A1I1S7J5_9FLAO</name>
<evidence type="ECO:0000313" key="4">
    <source>
        <dbReference type="Proteomes" id="UP000199439"/>
    </source>
</evidence>
<keyword evidence="1" id="KW-1277">Toxin-antitoxin system</keyword>
<dbReference type="Proteomes" id="UP000199439">
    <property type="component" value="Unassembled WGS sequence"/>
</dbReference>
<sequence length="100" mass="11942">MFKKIKGYKLSAASDFDLEAIFNYTEYHHGFNQAVKYLMDLDMVFEQLVLNPELGRKRNELKFGLFSISEQEHTIFYRIMENHIRIVRVLHGSKDLTKHF</sequence>
<dbReference type="InterPro" id="IPR028344">
    <property type="entry name" value="ParE1/4"/>
</dbReference>
<dbReference type="OrthoDB" id="7173315at2"/>
<keyword evidence="4" id="KW-1185">Reference proteome</keyword>
<organism evidence="3 4">
    <name type="scientific">Algibacter pectinivorans</name>
    <dbReference type="NCBI Taxonomy" id="870482"/>
    <lineage>
        <taxon>Bacteria</taxon>
        <taxon>Pseudomonadati</taxon>
        <taxon>Bacteroidota</taxon>
        <taxon>Flavobacteriia</taxon>
        <taxon>Flavobacteriales</taxon>
        <taxon>Flavobacteriaceae</taxon>
        <taxon>Algibacter</taxon>
    </lineage>
</organism>
<dbReference type="Pfam" id="PF05016">
    <property type="entry name" value="ParE_toxin"/>
    <property type="match status" value="1"/>
</dbReference>
<dbReference type="AlphaFoldDB" id="A0A1I1S7J5"/>
<proteinExistence type="inferred from homology"/>
<dbReference type="STRING" id="870482.SAMN04487987_11422"/>
<reference evidence="4" key="1">
    <citation type="submission" date="2016-10" db="EMBL/GenBank/DDBJ databases">
        <authorList>
            <person name="Varghese N."/>
            <person name="Submissions S."/>
        </authorList>
    </citation>
    <scope>NUCLEOTIDE SEQUENCE [LARGE SCALE GENOMIC DNA]</scope>
    <source>
        <strain evidence="4">DSM 25730</strain>
    </source>
</reference>
<evidence type="ECO:0000313" key="3">
    <source>
        <dbReference type="EMBL" id="SFD42489.1"/>
    </source>
</evidence>
<dbReference type="PIRSF" id="PIRSF029218">
    <property type="entry name" value="ParE"/>
    <property type="match status" value="1"/>
</dbReference>
<dbReference type="EMBL" id="FOMI01000014">
    <property type="protein sequence ID" value="SFD42489.1"/>
    <property type="molecule type" value="Genomic_DNA"/>
</dbReference>